<dbReference type="InterPro" id="IPR036097">
    <property type="entry name" value="HisK_dim/P_sf"/>
</dbReference>
<dbReference type="PROSITE" id="PS50109">
    <property type="entry name" value="HIS_KIN"/>
    <property type="match status" value="1"/>
</dbReference>
<dbReference type="InterPro" id="IPR050351">
    <property type="entry name" value="BphY/WalK/GraS-like"/>
</dbReference>
<proteinExistence type="predicted"/>
<dbReference type="PANTHER" id="PTHR42878:SF7">
    <property type="entry name" value="SENSOR HISTIDINE KINASE GLRK"/>
    <property type="match status" value="1"/>
</dbReference>
<keyword evidence="8" id="KW-0902">Two-component regulatory system</keyword>
<dbReference type="CDD" id="cd00082">
    <property type="entry name" value="HisKA"/>
    <property type="match status" value="1"/>
</dbReference>
<keyword evidence="9" id="KW-0812">Transmembrane</keyword>
<evidence type="ECO:0000256" key="3">
    <source>
        <dbReference type="ARBA" id="ARBA00022553"/>
    </source>
</evidence>
<dbReference type="PANTHER" id="PTHR42878">
    <property type="entry name" value="TWO-COMPONENT HISTIDINE KINASE"/>
    <property type="match status" value="1"/>
</dbReference>
<sequence>MKTKTPILLACLIIVPVLLLAWFGVRLQHNQQQLVTLQLGSLIESQLSDVDQQLIDHFSRLQTALDAELDTLIQDNSSVYRTSTLNTLIARSPQISHIFVLNPSGEREYPSPSADLTQSEQRFLRKTADLLNNPALFADTPEDIHVEPVISATQNAPAQYLRSEPIPAQKRQQPLEITARSSRSVVYDGGVASDKVASDMFIAETELAAHDRAPAIAPEDPITTSGWIAWYADTELQHIYWRRSAQGVVIGFALNSARLTSDLIAALPASQQTELGNDPLRNAEIRLINSRGEQIYAWGHLDEAIRDAIAKPQKILPLSHPLGSWRLEYVAPKITANSDSWMGISLVMVTTLLGLSLIAWLVYREHQRDMRMAQQRVNFVNQVSHELKTPLTNVRMYAEMLEHNLPDEPESDRAQRYISVISNESLRLSRLIDNVLSFSRVGRGTYKINPTPGLLSECINTVIENFIPALSQRGLSVRYDTQDDPHVNFDCGALEQILNNLLSNCEKYASNSGEITITSWMDGHFIRIRLSDKGPGISKADHSQVFSPFYRCSNQLTDGVTGTGIGLGLARELARSHGGDLILETSTTGASFLISLNIDSSASTHAPGDTQ</sequence>
<dbReference type="SUPFAM" id="SSF47384">
    <property type="entry name" value="Homodimeric domain of signal transducing histidine kinase"/>
    <property type="match status" value="1"/>
</dbReference>
<dbReference type="SMART" id="SM00387">
    <property type="entry name" value="HATPase_c"/>
    <property type="match status" value="1"/>
</dbReference>
<keyword evidence="9" id="KW-0472">Membrane</keyword>
<dbReference type="EC" id="2.7.13.3" evidence="2"/>
<evidence type="ECO:0000313" key="12">
    <source>
        <dbReference type="Proteomes" id="UP000640333"/>
    </source>
</evidence>
<evidence type="ECO:0000256" key="5">
    <source>
        <dbReference type="ARBA" id="ARBA00022741"/>
    </source>
</evidence>
<dbReference type="AlphaFoldDB" id="A0A8J7K0A8"/>
<dbReference type="PRINTS" id="PR00344">
    <property type="entry name" value="BCTRLSENSOR"/>
</dbReference>
<keyword evidence="9" id="KW-1133">Transmembrane helix</keyword>
<evidence type="ECO:0000313" key="11">
    <source>
        <dbReference type="EMBL" id="MBE9398789.1"/>
    </source>
</evidence>
<dbReference type="GO" id="GO:0007234">
    <property type="term" value="P:osmosensory signaling via phosphorelay pathway"/>
    <property type="evidence" value="ECO:0007669"/>
    <property type="project" value="TreeGrafter"/>
</dbReference>
<name>A0A8J7K0A8_9GAMM</name>
<evidence type="ECO:0000256" key="1">
    <source>
        <dbReference type="ARBA" id="ARBA00000085"/>
    </source>
</evidence>
<dbReference type="SUPFAM" id="SSF55874">
    <property type="entry name" value="ATPase domain of HSP90 chaperone/DNA topoisomerase II/histidine kinase"/>
    <property type="match status" value="1"/>
</dbReference>
<keyword evidence="12" id="KW-1185">Reference proteome</keyword>
<dbReference type="GO" id="GO:0005524">
    <property type="term" value="F:ATP binding"/>
    <property type="evidence" value="ECO:0007669"/>
    <property type="project" value="UniProtKB-KW"/>
</dbReference>
<feature type="transmembrane region" description="Helical" evidence="9">
    <location>
        <begin position="7"/>
        <end position="25"/>
    </location>
</feature>
<dbReference type="Proteomes" id="UP000640333">
    <property type="component" value="Unassembled WGS sequence"/>
</dbReference>
<organism evidence="11 12">
    <name type="scientific">Pontibacterium sinense</name>
    <dbReference type="NCBI Taxonomy" id="2781979"/>
    <lineage>
        <taxon>Bacteria</taxon>
        <taxon>Pseudomonadati</taxon>
        <taxon>Pseudomonadota</taxon>
        <taxon>Gammaproteobacteria</taxon>
        <taxon>Oceanospirillales</taxon>
        <taxon>Oceanospirillaceae</taxon>
        <taxon>Pontibacterium</taxon>
    </lineage>
</organism>
<dbReference type="GO" id="GO:0000156">
    <property type="term" value="F:phosphorelay response regulator activity"/>
    <property type="evidence" value="ECO:0007669"/>
    <property type="project" value="TreeGrafter"/>
</dbReference>
<dbReference type="InterPro" id="IPR003594">
    <property type="entry name" value="HATPase_dom"/>
</dbReference>
<feature type="transmembrane region" description="Helical" evidence="9">
    <location>
        <begin position="341"/>
        <end position="363"/>
    </location>
</feature>
<accession>A0A8J7K0A8</accession>
<feature type="domain" description="Histidine kinase" evidence="10">
    <location>
        <begin position="382"/>
        <end position="600"/>
    </location>
</feature>
<reference evidence="11" key="1">
    <citation type="submission" date="2020-10" db="EMBL/GenBank/DDBJ databases">
        <title>Bacterium isolated from coastal waters sediment.</title>
        <authorList>
            <person name="Chen R.-J."/>
            <person name="Lu D.-C."/>
            <person name="Zhu K.-L."/>
            <person name="Du Z.-J."/>
        </authorList>
    </citation>
    <scope>NUCLEOTIDE SEQUENCE</scope>
    <source>
        <strain evidence="11">N1Y112</strain>
    </source>
</reference>
<dbReference type="InterPro" id="IPR004358">
    <property type="entry name" value="Sig_transdc_His_kin-like_C"/>
</dbReference>
<comment type="catalytic activity">
    <reaction evidence="1">
        <text>ATP + protein L-histidine = ADP + protein N-phospho-L-histidine.</text>
        <dbReference type="EC" id="2.7.13.3"/>
    </reaction>
</comment>
<dbReference type="Gene3D" id="3.30.565.10">
    <property type="entry name" value="Histidine kinase-like ATPase, C-terminal domain"/>
    <property type="match status" value="1"/>
</dbReference>
<evidence type="ECO:0000256" key="4">
    <source>
        <dbReference type="ARBA" id="ARBA00022679"/>
    </source>
</evidence>
<keyword evidence="7" id="KW-0067">ATP-binding</keyword>
<dbReference type="RefSeq" id="WP_193954485.1">
    <property type="nucleotide sequence ID" value="NZ_JADEYS010000018.1"/>
</dbReference>
<evidence type="ECO:0000259" key="10">
    <source>
        <dbReference type="PROSITE" id="PS50109"/>
    </source>
</evidence>
<evidence type="ECO:0000256" key="6">
    <source>
        <dbReference type="ARBA" id="ARBA00022777"/>
    </source>
</evidence>
<dbReference type="CDD" id="cd00075">
    <property type="entry name" value="HATPase"/>
    <property type="match status" value="1"/>
</dbReference>
<dbReference type="EMBL" id="JADEYS010000018">
    <property type="protein sequence ID" value="MBE9398789.1"/>
    <property type="molecule type" value="Genomic_DNA"/>
</dbReference>
<keyword evidence="3" id="KW-0597">Phosphoprotein</keyword>
<keyword evidence="4" id="KW-0808">Transferase</keyword>
<evidence type="ECO:0000256" key="2">
    <source>
        <dbReference type="ARBA" id="ARBA00012438"/>
    </source>
</evidence>
<keyword evidence="5" id="KW-0547">Nucleotide-binding</keyword>
<protein>
    <recommendedName>
        <fullName evidence="2">histidine kinase</fullName>
        <ecNumber evidence="2">2.7.13.3</ecNumber>
    </recommendedName>
</protein>
<comment type="caution">
    <text evidence="11">The sequence shown here is derived from an EMBL/GenBank/DDBJ whole genome shotgun (WGS) entry which is preliminary data.</text>
</comment>
<dbReference type="InterPro" id="IPR003661">
    <property type="entry name" value="HisK_dim/P_dom"/>
</dbReference>
<dbReference type="GO" id="GO:0000155">
    <property type="term" value="F:phosphorelay sensor kinase activity"/>
    <property type="evidence" value="ECO:0007669"/>
    <property type="project" value="InterPro"/>
</dbReference>
<dbReference type="InterPro" id="IPR005467">
    <property type="entry name" value="His_kinase_dom"/>
</dbReference>
<keyword evidence="6 11" id="KW-0418">Kinase</keyword>
<evidence type="ECO:0000256" key="9">
    <source>
        <dbReference type="SAM" id="Phobius"/>
    </source>
</evidence>
<gene>
    <name evidence="11" type="ORF">IOQ59_16130</name>
</gene>
<evidence type="ECO:0000256" key="7">
    <source>
        <dbReference type="ARBA" id="ARBA00022840"/>
    </source>
</evidence>
<dbReference type="GO" id="GO:0030295">
    <property type="term" value="F:protein kinase activator activity"/>
    <property type="evidence" value="ECO:0007669"/>
    <property type="project" value="TreeGrafter"/>
</dbReference>
<evidence type="ECO:0000256" key="8">
    <source>
        <dbReference type="ARBA" id="ARBA00023012"/>
    </source>
</evidence>
<dbReference type="Gene3D" id="1.10.287.130">
    <property type="match status" value="1"/>
</dbReference>
<dbReference type="FunFam" id="1.10.287.130:FF:000001">
    <property type="entry name" value="Two-component sensor histidine kinase"/>
    <property type="match status" value="1"/>
</dbReference>
<dbReference type="Pfam" id="PF02518">
    <property type="entry name" value="HATPase_c"/>
    <property type="match status" value="1"/>
</dbReference>
<dbReference type="Pfam" id="PF00512">
    <property type="entry name" value="HisKA"/>
    <property type="match status" value="1"/>
</dbReference>
<dbReference type="SMART" id="SM00388">
    <property type="entry name" value="HisKA"/>
    <property type="match status" value="1"/>
</dbReference>
<dbReference type="InterPro" id="IPR036890">
    <property type="entry name" value="HATPase_C_sf"/>
</dbReference>